<organism evidence="2 3">
    <name type="scientific">Burkholderia stagnalis</name>
    <dbReference type="NCBI Taxonomy" id="1503054"/>
    <lineage>
        <taxon>Bacteria</taxon>
        <taxon>Pseudomonadati</taxon>
        <taxon>Pseudomonadota</taxon>
        <taxon>Betaproteobacteria</taxon>
        <taxon>Burkholderiales</taxon>
        <taxon>Burkholderiaceae</taxon>
        <taxon>Burkholderia</taxon>
        <taxon>Burkholderia cepacia complex</taxon>
    </lineage>
</organism>
<dbReference type="AlphaFoldDB" id="A0A6L3MQ77"/>
<dbReference type="Proteomes" id="UP000473470">
    <property type="component" value="Unassembled WGS sequence"/>
</dbReference>
<gene>
    <name evidence="2" type="ORF">F7R25_27565</name>
</gene>
<protein>
    <submittedName>
        <fullName evidence="2">Uncharacterized protein</fullName>
    </submittedName>
</protein>
<evidence type="ECO:0000313" key="2">
    <source>
        <dbReference type="EMBL" id="KAB0634073.1"/>
    </source>
</evidence>
<feature type="non-terminal residue" evidence="2">
    <location>
        <position position="66"/>
    </location>
</feature>
<dbReference type="EMBL" id="VZOK01000056">
    <property type="protein sequence ID" value="KAB0634073.1"/>
    <property type="molecule type" value="Genomic_DNA"/>
</dbReference>
<proteinExistence type="predicted"/>
<evidence type="ECO:0000313" key="3">
    <source>
        <dbReference type="Proteomes" id="UP000473470"/>
    </source>
</evidence>
<feature type="compositionally biased region" description="Low complexity" evidence="1">
    <location>
        <begin position="25"/>
        <end position="45"/>
    </location>
</feature>
<feature type="region of interest" description="Disordered" evidence="1">
    <location>
        <begin position="25"/>
        <end position="55"/>
    </location>
</feature>
<evidence type="ECO:0000256" key="1">
    <source>
        <dbReference type="SAM" id="MobiDB-lite"/>
    </source>
</evidence>
<accession>A0A6L3MQ77</accession>
<reference evidence="2 3" key="1">
    <citation type="submission" date="2019-09" db="EMBL/GenBank/DDBJ databases">
        <title>Draft genome sequences of 48 bacterial type strains from the CCUG.</title>
        <authorList>
            <person name="Tunovic T."/>
            <person name="Pineiro-Iglesias B."/>
            <person name="Unosson C."/>
            <person name="Inganas E."/>
            <person name="Ohlen M."/>
            <person name="Cardew S."/>
            <person name="Jensie-Markopoulos S."/>
            <person name="Salva-Serra F."/>
            <person name="Jaen-Luchoro D."/>
            <person name="Karlsson R."/>
            <person name="Svensson-Stadler L."/>
            <person name="Chun J."/>
            <person name="Moore E."/>
        </authorList>
    </citation>
    <scope>NUCLEOTIDE SEQUENCE [LARGE SCALE GENOMIC DNA]</scope>
    <source>
        <strain evidence="2 3">CCUG 65686</strain>
    </source>
</reference>
<name>A0A6L3MQ77_9BURK</name>
<sequence length="66" mass="6560">MSTGFIMTTHTIRFCHPHGVRAFGGAAHAPRPGPATASASASARRVPARPGPLPSTVAAVATAPAS</sequence>
<comment type="caution">
    <text evidence="2">The sequence shown here is derived from an EMBL/GenBank/DDBJ whole genome shotgun (WGS) entry which is preliminary data.</text>
</comment>